<proteinExistence type="predicted"/>
<dbReference type="EMBL" id="JAIWYP010000004">
    <property type="protein sequence ID" value="KAH3838345.1"/>
    <property type="molecule type" value="Genomic_DNA"/>
</dbReference>
<evidence type="ECO:0000313" key="2">
    <source>
        <dbReference type="Proteomes" id="UP000828390"/>
    </source>
</evidence>
<accession>A0A9D4KF13</accession>
<reference evidence="1" key="2">
    <citation type="submission" date="2020-11" db="EMBL/GenBank/DDBJ databases">
        <authorList>
            <person name="McCartney M.A."/>
            <person name="Auch B."/>
            <person name="Kono T."/>
            <person name="Mallez S."/>
            <person name="Becker A."/>
            <person name="Gohl D.M."/>
            <person name="Silverstein K.A.T."/>
            <person name="Koren S."/>
            <person name="Bechman K.B."/>
            <person name="Herman A."/>
            <person name="Abrahante J.E."/>
            <person name="Garbe J."/>
        </authorList>
    </citation>
    <scope>NUCLEOTIDE SEQUENCE</scope>
    <source>
        <strain evidence="1">Duluth1</strain>
        <tissue evidence="1">Whole animal</tissue>
    </source>
</reference>
<comment type="caution">
    <text evidence="1">The sequence shown here is derived from an EMBL/GenBank/DDBJ whole genome shotgun (WGS) entry which is preliminary data.</text>
</comment>
<protein>
    <submittedName>
        <fullName evidence="1">Uncharacterized protein</fullName>
    </submittedName>
</protein>
<gene>
    <name evidence="1" type="ORF">DPMN_111753</name>
</gene>
<sequence length="79" mass="8749">MPKGSNCREEFDLMFANGRYRPDNSSKITYANLNLKIVMRMLSSRFISGSSAVGSKGLINDFGPDNRLKTQQYGGIIAV</sequence>
<keyword evidence="2" id="KW-1185">Reference proteome</keyword>
<organism evidence="1 2">
    <name type="scientific">Dreissena polymorpha</name>
    <name type="common">Zebra mussel</name>
    <name type="synonym">Mytilus polymorpha</name>
    <dbReference type="NCBI Taxonomy" id="45954"/>
    <lineage>
        <taxon>Eukaryota</taxon>
        <taxon>Metazoa</taxon>
        <taxon>Spiralia</taxon>
        <taxon>Lophotrochozoa</taxon>
        <taxon>Mollusca</taxon>
        <taxon>Bivalvia</taxon>
        <taxon>Autobranchia</taxon>
        <taxon>Heteroconchia</taxon>
        <taxon>Euheterodonta</taxon>
        <taxon>Imparidentia</taxon>
        <taxon>Neoheterodontei</taxon>
        <taxon>Myida</taxon>
        <taxon>Dreissenoidea</taxon>
        <taxon>Dreissenidae</taxon>
        <taxon>Dreissena</taxon>
    </lineage>
</organism>
<reference evidence="1" key="1">
    <citation type="journal article" date="2019" name="bioRxiv">
        <title>The Genome of the Zebra Mussel, Dreissena polymorpha: A Resource for Invasive Species Research.</title>
        <authorList>
            <person name="McCartney M.A."/>
            <person name="Auch B."/>
            <person name="Kono T."/>
            <person name="Mallez S."/>
            <person name="Zhang Y."/>
            <person name="Obille A."/>
            <person name="Becker A."/>
            <person name="Abrahante J.E."/>
            <person name="Garbe J."/>
            <person name="Badalamenti J.P."/>
            <person name="Herman A."/>
            <person name="Mangelson H."/>
            <person name="Liachko I."/>
            <person name="Sullivan S."/>
            <person name="Sone E.D."/>
            <person name="Koren S."/>
            <person name="Silverstein K.A.T."/>
            <person name="Beckman K.B."/>
            <person name="Gohl D.M."/>
        </authorList>
    </citation>
    <scope>NUCLEOTIDE SEQUENCE</scope>
    <source>
        <strain evidence="1">Duluth1</strain>
        <tissue evidence="1">Whole animal</tissue>
    </source>
</reference>
<dbReference type="AlphaFoldDB" id="A0A9D4KF13"/>
<evidence type="ECO:0000313" key="1">
    <source>
        <dbReference type="EMBL" id="KAH3838345.1"/>
    </source>
</evidence>
<name>A0A9D4KF13_DREPO</name>
<dbReference type="Proteomes" id="UP000828390">
    <property type="component" value="Unassembled WGS sequence"/>
</dbReference>